<gene>
    <name evidence="2" type="ORF">A4R26_28155</name>
</gene>
<evidence type="ECO:0000313" key="3">
    <source>
        <dbReference type="Proteomes" id="UP000192276"/>
    </source>
</evidence>
<dbReference type="OrthoDB" id="675218at2"/>
<name>A0A1V9F3Q6_9BACT</name>
<dbReference type="RefSeq" id="WP_081169659.1">
    <property type="nucleotide sequence ID" value="NZ_LWBP01000211.1"/>
</dbReference>
<organism evidence="2 3">
    <name type="scientific">Niastella populi</name>
    <dbReference type="NCBI Taxonomy" id="550983"/>
    <lineage>
        <taxon>Bacteria</taxon>
        <taxon>Pseudomonadati</taxon>
        <taxon>Bacteroidota</taxon>
        <taxon>Chitinophagia</taxon>
        <taxon>Chitinophagales</taxon>
        <taxon>Chitinophagaceae</taxon>
        <taxon>Niastella</taxon>
    </lineage>
</organism>
<comment type="caution">
    <text evidence="2">The sequence shown here is derived from an EMBL/GenBank/DDBJ whole genome shotgun (WGS) entry which is preliminary data.</text>
</comment>
<protein>
    <submittedName>
        <fullName evidence="2">Uncharacterized protein</fullName>
    </submittedName>
</protein>
<dbReference type="STRING" id="550983.A4R26_28155"/>
<sequence length="147" mass="17132">MAIHIGKLIQKEVESKRLTYKEFGALIHRNEKTIPDIYDRATMSIDLLITISAALKKDFFSFFYAEEPLKSLRDDEIALLNNKVLCYSDQMQKLSEENKLLQKELALTRELNMAQKEIISFAKEQIEDYKGKLKTVIDETAEFHTKK</sequence>
<keyword evidence="3" id="KW-1185">Reference proteome</keyword>
<evidence type="ECO:0000256" key="1">
    <source>
        <dbReference type="SAM" id="Coils"/>
    </source>
</evidence>
<keyword evidence="1" id="KW-0175">Coiled coil</keyword>
<dbReference type="EMBL" id="LWBP01000211">
    <property type="protein sequence ID" value="OQP52907.1"/>
    <property type="molecule type" value="Genomic_DNA"/>
</dbReference>
<dbReference type="Proteomes" id="UP000192276">
    <property type="component" value="Unassembled WGS sequence"/>
</dbReference>
<evidence type="ECO:0000313" key="2">
    <source>
        <dbReference type="EMBL" id="OQP52907.1"/>
    </source>
</evidence>
<dbReference type="AlphaFoldDB" id="A0A1V9F3Q6"/>
<reference evidence="3" key="1">
    <citation type="submission" date="2016-04" db="EMBL/GenBank/DDBJ databases">
        <authorList>
            <person name="Chen L."/>
            <person name="Zhuang W."/>
            <person name="Wang G."/>
        </authorList>
    </citation>
    <scope>NUCLEOTIDE SEQUENCE [LARGE SCALE GENOMIC DNA]</scope>
    <source>
        <strain evidence="3">208</strain>
    </source>
</reference>
<proteinExistence type="predicted"/>
<feature type="coiled-coil region" evidence="1">
    <location>
        <begin position="77"/>
        <end position="139"/>
    </location>
</feature>
<accession>A0A1V9F3Q6</accession>